<feature type="region of interest" description="Disordered" evidence="1">
    <location>
        <begin position="279"/>
        <end position="319"/>
    </location>
</feature>
<comment type="caution">
    <text evidence="3">The sequence shown here is derived from an EMBL/GenBank/DDBJ whole genome shotgun (WGS) entry which is preliminary data.</text>
</comment>
<accession>A0A9N7MNI2</accession>
<sequence length="544" mass="62508">LRVCDFLTPIERFKARERLVDNRDTRSSSRPRPRAARRALTAPRAPSPSSAPSAQRKPDAEVARQLKNAARRAYHTRKRLARETAKVRAGQAKMAKPRYLTEQNPTQIIHPAPKVEFSRFDGNQPRSWILKCNSYFKLVPNIPDQQKVILASMHLEGKAALWYQNFSSQPLNLTWDQFIDVISARFEELRETKIISEFNKLRLKGSYEEYVEKFEELNACMQILGKYSEEYFIASFISWLAEELQAFIHIFEPSSLLQTIELGRQQLLTLEAITRKVRNQSRPPVSSYPQNQRKFENQNQKSTPAATPRTTTKLLSSSEMAERREKGLCYNCDEKFTFGHRCKNRINYMIMTEEEELAYLKVCEEESLSEVDPDMEEVQMSLNSLSGEDGVTTMRLFGQVGKHKLHILIDSGSTLSFIQEKTAHKLGCKLDKVKPLLVNVANGQRLVSNHVATEFTWDMQGNKFTYPLRVLKNEGCDLILGGDWLKSCTPIELDYEDMTFTVTLQGKKVRLQALTSSSECQFISGHSLYKLIHTELSSQIEELY</sequence>
<dbReference type="InterPro" id="IPR045358">
    <property type="entry name" value="Ty3_capsid"/>
</dbReference>
<dbReference type="Proteomes" id="UP001153555">
    <property type="component" value="Unassembled WGS sequence"/>
</dbReference>
<evidence type="ECO:0000313" key="3">
    <source>
        <dbReference type="EMBL" id="CAA0811981.1"/>
    </source>
</evidence>
<dbReference type="Pfam" id="PF19259">
    <property type="entry name" value="Ty3_capsid"/>
    <property type="match status" value="1"/>
</dbReference>
<protein>
    <recommendedName>
        <fullName evidence="2">Ty3 transposon capsid-like protein domain-containing protein</fullName>
    </recommendedName>
</protein>
<dbReference type="PANTHER" id="PTHR15503">
    <property type="entry name" value="LDOC1 RELATED"/>
    <property type="match status" value="1"/>
</dbReference>
<feature type="compositionally biased region" description="Polar residues" evidence="1">
    <location>
        <begin position="280"/>
        <end position="319"/>
    </location>
</feature>
<feature type="compositionally biased region" description="Low complexity" evidence="1">
    <location>
        <begin position="38"/>
        <end position="54"/>
    </location>
</feature>
<evidence type="ECO:0000256" key="1">
    <source>
        <dbReference type="SAM" id="MobiDB-lite"/>
    </source>
</evidence>
<dbReference type="Pfam" id="PF08284">
    <property type="entry name" value="RVP_2"/>
    <property type="match status" value="1"/>
</dbReference>
<dbReference type="Gene3D" id="2.40.70.10">
    <property type="entry name" value="Acid Proteases"/>
    <property type="match status" value="1"/>
</dbReference>
<dbReference type="InterPro" id="IPR021109">
    <property type="entry name" value="Peptidase_aspartic_dom_sf"/>
</dbReference>
<gene>
    <name evidence="3" type="ORF">SHERM_12800</name>
</gene>
<feature type="non-terminal residue" evidence="3">
    <location>
        <position position="544"/>
    </location>
</feature>
<reference evidence="3" key="1">
    <citation type="submission" date="2019-12" db="EMBL/GenBank/DDBJ databases">
        <authorList>
            <person name="Scholes J."/>
        </authorList>
    </citation>
    <scope>NUCLEOTIDE SEQUENCE</scope>
</reference>
<feature type="region of interest" description="Disordered" evidence="1">
    <location>
        <begin position="21"/>
        <end position="95"/>
    </location>
</feature>
<evidence type="ECO:0000259" key="2">
    <source>
        <dbReference type="Pfam" id="PF19259"/>
    </source>
</evidence>
<dbReference type="CDD" id="cd00303">
    <property type="entry name" value="retropepsin_like"/>
    <property type="match status" value="1"/>
</dbReference>
<name>A0A9N7MNI2_STRHE</name>
<organism evidence="3 4">
    <name type="scientific">Striga hermonthica</name>
    <name type="common">Purple witchweed</name>
    <name type="synonym">Buchnera hermonthica</name>
    <dbReference type="NCBI Taxonomy" id="68872"/>
    <lineage>
        <taxon>Eukaryota</taxon>
        <taxon>Viridiplantae</taxon>
        <taxon>Streptophyta</taxon>
        <taxon>Embryophyta</taxon>
        <taxon>Tracheophyta</taxon>
        <taxon>Spermatophyta</taxon>
        <taxon>Magnoliopsida</taxon>
        <taxon>eudicotyledons</taxon>
        <taxon>Gunneridae</taxon>
        <taxon>Pentapetalae</taxon>
        <taxon>asterids</taxon>
        <taxon>lamiids</taxon>
        <taxon>Lamiales</taxon>
        <taxon>Orobanchaceae</taxon>
        <taxon>Buchnereae</taxon>
        <taxon>Striga</taxon>
    </lineage>
</organism>
<dbReference type="EMBL" id="CACSLK010009714">
    <property type="protein sequence ID" value="CAA0811981.1"/>
    <property type="molecule type" value="Genomic_DNA"/>
</dbReference>
<evidence type="ECO:0000313" key="4">
    <source>
        <dbReference type="Proteomes" id="UP001153555"/>
    </source>
</evidence>
<dbReference type="SUPFAM" id="SSF50630">
    <property type="entry name" value="Acid proteases"/>
    <property type="match status" value="1"/>
</dbReference>
<dbReference type="OrthoDB" id="913048at2759"/>
<keyword evidence="4" id="KW-1185">Reference proteome</keyword>
<dbReference type="InterPro" id="IPR032567">
    <property type="entry name" value="RTL1-rel"/>
</dbReference>
<feature type="non-terminal residue" evidence="3">
    <location>
        <position position="1"/>
    </location>
</feature>
<feature type="domain" description="Ty3 transposon capsid-like protein" evidence="2">
    <location>
        <begin position="141"/>
        <end position="277"/>
    </location>
</feature>
<dbReference type="PANTHER" id="PTHR15503:SF40">
    <property type="match status" value="1"/>
</dbReference>
<dbReference type="AlphaFoldDB" id="A0A9N7MNI2"/>
<feature type="compositionally biased region" description="Basic residues" evidence="1">
    <location>
        <begin position="69"/>
        <end position="80"/>
    </location>
</feature>
<proteinExistence type="predicted"/>